<keyword evidence="1" id="KW-1133">Transmembrane helix</keyword>
<dbReference type="RefSeq" id="WP_229639519.1">
    <property type="nucleotide sequence ID" value="NZ_JADWDC010000009.1"/>
</dbReference>
<feature type="transmembrane region" description="Helical" evidence="1">
    <location>
        <begin position="205"/>
        <end position="222"/>
    </location>
</feature>
<keyword evidence="1" id="KW-0472">Membrane</keyword>
<dbReference type="EMBL" id="JADWDC010000009">
    <property type="protein sequence ID" value="MCC0176481.1"/>
    <property type="molecule type" value="Genomic_DNA"/>
</dbReference>
<feature type="transmembrane region" description="Helical" evidence="1">
    <location>
        <begin position="16"/>
        <end position="38"/>
    </location>
</feature>
<feature type="transmembrane region" description="Helical" evidence="1">
    <location>
        <begin position="50"/>
        <end position="70"/>
    </location>
</feature>
<keyword evidence="3" id="KW-1185">Reference proteome</keyword>
<comment type="caution">
    <text evidence="2">The sequence shown here is derived from an EMBL/GenBank/DDBJ whole genome shotgun (WGS) entry which is preliminary data.</text>
</comment>
<dbReference type="Proteomes" id="UP000729733">
    <property type="component" value="Unassembled WGS sequence"/>
</dbReference>
<gene>
    <name evidence="2" type="ORF">I4641_05750</name>
</gene>
<proteinExistence type="predicted"/>
<sequence>MTILQDKERLIFSSGILRLVGYGLLLMAIVDIFFLLIPPQLMNPVWEFETMGTIVERIPITLLGMVLVYYGERSDRAPIETLLLKVASWLSLVAAILLLLMIPLSINNGFRIYNQQKAQVNAQFVSQKDAIIEYEDRLKLANSQDEIKNILQQQAKQQINIPDTVDTQKLKTDIIQKLQTNQKNITSQVDLFKKQKRTFILKKCLRWNLGGLISSILFFLIWKSTGWARIQINEE</sequence>
<dbReference type="InterPro" id="IPR047709">
    <property type="entry name" value="HpsJ-like"/>
</dbReference>
<protein>
    <submittedName>
        <fullName evidence="2">Uncharacterized protein</fullName>
    </submittedName>
</protein>
<evidence type="ECO:0000256" key="1">
    <source>
        <dbReference type="SAM" id="Phobius"/>
    </source>
</evidence>
<dbReference type="NCBIfam" id="NF038305">
    <property type="entry name" value="HpsJ_fam"/>
    <property type="match status" value="1"/>
</dbReference>
<keyword evidence="1" id="KW-0812">Transmembrane</keyword>
<reference evidence="2" key="1">
    <citation type="journal article" date="2021" name="Antonie Van Leeuwenhoek">
        <title>Draft genome and description of Waterburya agarophytonicola gen. nov. sp. nov. (Pleurocapsales, Cyanobacteria): a seaweed symbiont.</title>
        <authorList>
            <person name="Bonthond G."/>
            <person name="Shalygin S."/>
            <person name="Bayer T."/>
            <person name="Weinberger F."/>
        </authorList>
    </citation>
    <scope>NUCLEOTIDE SEQUENCE</scope>
    <source>
        <strain evidence="2">KI4</strain>
    </source>
</reference>
<organism evidence="2 3">
    <name type="scientific">Waterburya agarophytonicola KI4</name>
    <dbReference type="NCBI Taxonomy" id="2874699"/>
    <lineage>
        <taxon>Bacteria</taxon>
        <taxon>Bacillati</taxon>
        <taxon>Cyanobacteriota</taxon>
        <taxon>Cyanophyceae</taxon>
        <taxon>Pleurocapsales</taxon>
        <taxon>Hyellaceae</taxon>
        <taxon>Waterburya</taxon>
        <taxon>Waterburya agarophytonicola</taxon>
    </lineage>
</organism>
<dbReference type="AlphaFoldDB" id="A0A964BPL9"/>
<name>A0A964BPL9_9CYAN</name>
<evidence type="ECO:0000313" key="2">
    <source>
        <dbReference type="EMBL" id="MCC0176481.1"/>
    </source>
</evidence>
<feature type="transmembrane region" description="Helical" evidence="1">
    <location>
        <begin position="82"/>
        <end position="106"/>
    </location>
</feature>
<accession>A0A964BPL9</accession>
<evidence type="ECO:0000313" key="3">
    <source>
        <dbReference type="Proteomes" id="UP000729733"/>
    </source>
</evidence>